<reference evidence="3" key="1">
    <citation type="submission" date="2018-09" db="EMBL/GenBank/DDBJ databases">
        <authorList>
            <person name="Kim I."/>
        </authorList>
    </citation>
    <scope>NUCLEOTIDE SEQUENCE [LARGE SCALE GENOMIC DNA]</scope>
    <source>
        <strain evidence="3">DD4a</strain>
    </source>
</reference>
<dbReference type="Proteomes" id="UP000265742">
    <property type="component" value="Unassembled WGS sequence"/>
</dbReference>
<accession>A0A3A1U796</accession>
<feature type="transmembrane region" description="Helical" evidence="1">
    <location>
        <begin position="67"/>
        <end position="90"/>
    </location>
</feature>
<evidence type="ECO:0000256" key="1">
    <source>
        <dbReference type="SAM" id="Phobius"/>
    </source>
</evidence>
<keyword evidence="1" id="KW-1133">Transmembrane helix</keyword>
<keyword evidence="1" id="KW-0812">Transmembrane</keyword>
<sequence>MAAGTTEEGTIANRRTAARLCSALGAALLVAALVLALLPGSPASCGSLLAPMYPPAEGVACAAAQVVWFPAVVAAGAGGLVLLGAGAVVIPSRRTRRRR</sequence>
<organism evidence="2 3">
    <name type="scientific">Amnibacterium setariae</name>
    <dbReference type="NCBI Taxonomy" id="2306585"/>
    <lineage>
        <taxon>Bacteria</taxon>
        <taxon>Bacillati</taxon>
        <taxon>Actinomycetota</taxon>
        <taxon>Actinomycetes</taxon>
        <taxon>Micrococcales</taxon>
        <taxon>Microbacteriaceae</taxon>
        <taxon>Amnibacterium</taxon>
    </lineage>
</organism>
<name>A0A3A1U796_9MICO</name>
<keyword evidence="1" id="KW-0472">Membrane</keyword>
<comment type="caution">
    <text evidence="2">The sequence shown here is derived from an EMBL/GenBank/DDBJ whole genome shotgun (WGS) entry which is preliminary data.</text>
</comment>
<protein>
    <submittedName>
        <fullName evidence="2">Uncharacterized protein</fullName>
    </submittedName>
</protein>
<keyword evidence="3" id="KW-1185">Reference proteome</keyword>
<dbReference type="EMBL" id="QXTG01000002">
    <property type="protein sequence ID" value="RIX28784.1"/>
    <property type="molecule type" value="Genomic_DNA"/>
</dbReference>
<dbReference type="RefSeq" id="WP_119483093.1">
    <property type="nucleotide sequence ID" value="NZ_QXTG01000002.1"/>
</dbReference>
<gene>
    <name evidence="2" type="ORF">D1781_15460</name>
</gene>
<dbReference type="AlphaFoldDB" id="A0A3A1U796"/>
<evidence type="ECO:0000313" key="2">
    <source>
        <dbReference type="EMBL" id="RIX28784.1"/>
    </source>
</evidence>
<proteinExistence type="predicted"/>
<evidence type="ECO:0000313" key="3">
    <source>
        <dbReference type="Proteomes" id="UP000265742"/>
    </source>
</evidence>